<gene>
    <name evidence="1" type="ORF">HLY00_2705</name>
</gene>
<dbReference type="AlphaFoldDB" id="A0A850PPM7"/>
<dbReference type="EMBL" id="JABFYL010000043">
    <property type="protein sequence ID" value="NVN52321.1"/>
    <property type="molecule type" value="Genomic_DNA"/>
</dbReference>
<accession>A0A850PPM7</accession>
<evidence type="ECO:0000313" key="2">
    <source>
        <dbReference type="Proteomes" id="UP000570517"/>
    </source>
</evidence>
<protein>
    <submittedName>
        <fullName evidence="1">Uncharacterized protein</fullName>
    </submittedName>
</protein>
<organism evidence="1 2">
    <name type="scientific">Mycolicibacterium hippocampi</name>
    <dbReference type="NCBI Taxonomy" id="659824"/>
    <lineage>
        <taxon>Bacteria</taxon>
        <taxon>Bacillati</taxon>
        <taxon>Actinomycetota</taxon>
        <taxon>Actinomycetes</taxon>
        <taxon>Mycobacteriales</taxon>
        <taxon>Mycobacteriaceae</taxon>
        <taxon>Mycolicibacterium</taxon>
    </lineage>
</organism>
<proteinExistence type="predicted"/>
<evidence type="ECO:0000313" key="1">
    <source>
        <dbReference type="EMBL" id="NVN52321.1"/>
    </source>
</evidence>
<keyword evidence="2" id="KW-1185">Reference proteome</keyword>
<reference evidence="1 2" key="1">
    <citation type="submission" date="2020-05" db="EMBL/GenBank/DDBJ databases">
        <title>Draft genome sequence of Mycobacterium hippocampi DL, isolated from European seabass, Dicentrarchus labrax, reared in fish farms.</title>
        <authorList>
            <person name="Stathopoulou P."/>
            <person name="Asimakis E."/>
            <person name="Tzokas K."/>
            <person name="Batargias C."/>
            <person name="Tsiamis G."/>
        </authorList>
    </citation>
    <scope>NUCLEOTIDE SEQUENCE [LARGE SCALE GENOMIC DNA]</scope>
    <source>
        <strain evidence="1 2">DL</strain>
    </source>
</reference>
<sequence>MLLSAVAATLPPAGIHLGVWSRRARGNFIDTNADPCHRPPLMWWISPPAHS</sequence>
<name>A0A850PPM7_9MYCO</name>
<dbReference type="Proteomes" id="UP000570517">
    <property type="component" value="Unassembled WGS sequence"/>
</dbReference>
<comment type="caution">
    <text evidence="1">The sequence shown here is derived from an EMBL/GenBank/DDBJ whole genome shotgun (WGS) entry which is preliminary data.</text>
</comment>